<name>A0ABW1CSP0_9ACTN</name>
<dbReference type="Pfam" id="PF01323">
    <property type="entry name" value="DSBA"/>
    <property type="match status" value="1"/>
</dbReference>
<evidence type="ECO:0000259" key="1">
    <source>
        <dbReference type="Pfam" id="PF01323"/>
    </source>
</evidence>
<dbReference type="SUPFAM" id="SSF52833">
    <property type="entry name" value="Thioredoxin-like"/>
    <property type="match status" value="1"/>
</dbReference>
<protein>
    <submittedName>
        <fullName evidence="2">DsbA family protein</fullName>
    </submittedName>
</protein>
<accession>A0ABW1CSP0</accession>
<proteinExistence type="predicted"/>
<feature type="domain" description="DSBA-like thioredoxin" evidence="1">
    <location>
        <begin position="3"/>
        <end position="159"/>
    </location>
</feature>
<comment type="caution">
    <text evidence="2">The sequence shown here is derived from an EMBL/GenBank/DDBJ whole genome shotgun (WGS) entry which is preliminary data.</text>
</comment>
<dbReference type="PANTHER" id="PTHR13887:SF41">
    <property type="entry name" value="THIOREDOXIN SUPERFAMILY PROTEIN"/>
    <property type="match status" value="1"/>
</dbReference>
<evidence type="ECO:0000313" key="2">
    <source>
        <dbReference type="EMBL" id="MFC5827486.1"/>
    </source>
</evidence>
<evidence type="ECO:0000313" key="3">
    <source>
        <dbReference type="Proteomes" id="UP001596058"/>
    </source>
</evidence>
<sequence>MRIEIWADVVCGWAHIGKRRLEKALASWEGEPIEVVWRPYQIDPSAPARAVPMTEMLRDPMADEALRACAPGLSPVQNRARVAEVAAAEGLGSQWGSGWRAGTLEAHRLIALAYEKGGAELQDRVVERVLRAHFVDVQDISDLAVLTAIATEAGLAGEAGYTASPARAATRAGESDRTGFDRVPQTLPGAALTRELLLVGKAKGVRTSPTIVAGGLALEGAQSPETIREFLEDASRRAPRRLPAEVERLRHAESLLDQRDPLGALTLLRPLMEEHGADRGVRMLAARAYFASAQLNRARTALDALVAEAPDDSYARHLLGRTLQRQGRHEEAASHLTLAAVMTPDYAAG</sequence>
<dbReference type="PANTHER" id="PTHR13887">
    <property type="entry name" value="GLUTATHIONE S-TRANSFERASE KAPPA"/>
    <property type="match status" value="1"/>
</dbReference>
<organism evidence="2 3">
    <name type="scientific">Nonomuraea insulae</name>
    <dbReference type="NCBI Taxonomy" id="1616787"/>
    <lineage>
        <taxon>Bacteria</taxon>
        <taxon>Bacillati</taxon>
        <taxon>Actinomycetota</taxon>
        <taxon>Actinomycetes</taxon>
        <taxon>Streptosporangiales</taxon>
        <taxon>Streptosporangiaceae</taxon>
        <taxon>Nonomuraea</taxon>
    </lineage>
</organism>
<dbReference type="InterPro" id="IPR036249">
    <property type="entry name" value="Thioredoxin-like_sf"/>
</dbReference>
<dbReference type="Proteomes" id="UP001596058">
    <property type="component" value="Unassembled WGS sequence"/>
</dbReference>
<dbReference type="EMBL" id="JBHSPA010000029">
    <property type="protein sequence ID" value="MFC5827486.1"/>
    <property type="molecule type" value="Genomic_DNA"/>
</dbReference>
<dbReference type="Gene3D" id="3.40.30.10">
    <property type="entry name" value="Glutaredoxin"/>
    <property type="match status" value="1"/>
</dbReference>
<reference evidence="3" key="1">
    <citation type="journal article" date="2019" name="Int. J. Syst. Evol. Microbiol.">
        <title>The Global Catalogue of Microorganisms (GCM) 10K type strain sequencing project: providing services to taxonomists for standard genome sequencing and annotation.</title>
        <authorList>
            <consortium name="The Broad Institute Genomics Platform"/>
            <consortium name="The Broad Institute Genome Sequencing Center for Infectious Disease"/>
            <person name="Wu L."/>
            <person name="Ma J."/>
        </authorList>
    </citation>
    <scope>NUCLEOTIDE SEQUENCE [LARGE SCALE GENOMIC DNA]</scope>
    <source>
        <strain evidence="3">CCUG 53903</strain>
    </source>
</reference>
<dbReference type="Pfam" id="PF14559">
    <property type="entry name" value="TPR_19"/>
    <property type="match status" value="1"/>
</dbReference>
<dbReference type="InterPro" id="IPR001853">
    <property type="entry name" value="DSBA-like_thioredoxin_dom"/>
</dbReference>
<gene>
    <name evidence="2" type="ORF">ACFPZ3_26790</name>
</gene>
<dbReference type="RefSeq" id="WP_379516987.1">
    <property type="nucleotide sequence ID" value="NZ_JBHSPA010000029.1"/>
</dbReference>
<dbReference type="InterPro" id="IPR011990">
    <property type="entry name" value="TPR-like_helical_dom_sf"/>
</dbReference>
<keyword evidence="3" id="KW-1185">Reference proteome</keyword>
<dbReference type="SUPFAM" id="SSF48452">
    <property type="entry name" value="TPR-like"/>
    <property type="match status" value="1"/>
</dbReference>
<dbReference type="Gene3D" id="1.25.40.10">
    <property type="entry name" value="Tetratricopeptide repeat domain"/>
    <property type="match status" value="1"/>
</dbReference>